<evidence type="ECO:0008006" key="2">
    <source>
        <dbReference type="Google" id="ProtNLM"/>
    </source>
</evidence>
<dbReference type="EMBL" id="CP108222">
    <property type="protein sequence ID" value="WTT21384.1"/>
    <property type="molecule type" value="Genomic_DNA"/>
</dbReference>
<proteinExistence type="predicted"/>
<name>A0AAU2ABX2_9ACTN</name>
<evidence type="ECO:0000313" key="1">
    <source>
        <dbReference type="EMBL" id="WTT21384.1"/>
    </source>
</evidence>
<gene>
    <name evidence="1" type="ORF">OHA22_40575</name>
</gene>
<sequence length="94" mass="10425">MSEIMRRQNLRPMSRRAHSALISMAEETQIEQASAQAISAVATHAMSEVLYLKRAQAMYEQQCPDAAEALALIANTATMDIAHQVRRFSMEMGG</sequence>
<reference evidence="1" key="1">
    <citation type="submission" date="2022-10" db="EMBL/GenBank/DDBJ databases">
        <title>The complete genomes of actinobacterial strains from the NBC collection.</title>
        <authorList>
            <person name="Joergensen T.S."/>
            <person name="Alvarez Arevalo M."/>
            <person name="Sterndorff E.B."/>
            <person name="Faurdal D."/>
            <person name="Vuksanovic O."/>
            <person name="Mourched A.-S."/>
            <person name="Charusanti P."/>
            <person name="Shaw S."/>
            <person name="Blin K."/>
            <person name="Weber T."/>
        </authorList>
    </citation>
    <scope>NUCLEOTIDE SEQUENCE</scope>
    <source>
        <strain evidence="1">NBC_00093</strain>
    </source>
</reference>
<dbReference type="AlphaFoldDB" id="A0AAU2ABX2"/>
<protein>
    <recommendedName>
        <fullName evidence="2">ANTAR domain-containing protein</fullName>
    </recommendedName>
</protein>
<organism evidence="1">
    <name type="scientific">Streptomyces sp. NBC_00093</name>
    <dbReference type="NCBI Taxonomy" id="2975649"/>
    <lineage>
        <taxon>Bacteria</taxon>
        <taxon>Bacillati</taxon>
        <taxon>Actinomycetota</taxon>
        <taxon>Actinomycetes</taxon>
        <taxon>Kitasatosporales</taxon>
        <taxon>Streptomycetaceae</taxon>
        <taxon>Streptomyces</taxon>
    </lineage>
</organism>
<accession>A0AAU2ABX2</accession>